<comment type="subcellular location">
    <subcellularLocation>
        <location evidence="11">Cell membrane</location>
        <topology evidence="11">Single-pass membrane protein</topology>
    </subcellularLocation>
</comment>
<comment type="caution">
    <text evidence="12">The sequence shown here is derived from an EMBL/GenBank/DDBJ whole genome shotgun (WGS) entry which is preliminary data.</text>
</comment>
<keyword evidence="7 11" id="KW-0630">Potassium</keyword>
<comment type="function">
    <text evidence="11">Part of the high-affinity ATP-driven potassium transport (or Kdp) system, which catalyzes the hydrolysis of ATP coupled with the electrogenic transport of potassium into the cytoplasm. This subunit acts as a catalytic chaperone that increases the ATP-binding affinity of the ATP-hydrolyzing subunit KdpB by the formation of a transient KdpB/KdpC/ATP ternary complex.</text>
</comment>
<dbReference type="Pfam" id="PF02669">
    <property type="entry name" value="KdpC"/>
    <property type="match status" value="1"/>
</dbReference>
<dbReference type="RefSeq" id="WP_254156408.1">
    <property type="nucleotide sequence ID" value="NZ_JAHESD010000074.1"/>
</dbReference>
<organism evidence="12 13">
    <name type="scientific">Chryseosolibacter indicus</name>
    <dbReference type="NCBI Taxonomy" id="2782351"/>
    <lineage>
        <taxon>Bacteria</taxon>
        <taxon>Pseudomonadati</taxon>
        <taxon>Bacteroidota</taxon>
        <taxon>Cytophagia</taxon>
        <taxon>Cytophagales</taxon>
        <taxon>Chryseotaleaceae</taxon>
        <taxon>Chryseosolibacter</taxon>
    </lineage>
</organism>
<evidence type="ECO:0000256" key="8">
    <source>
        <dbReference type="ARBA" id="ARBA00022989"/>
    </source>
</evidence>
<evidence type="ECO:0000256" key="2">
    <source>
        <dbReference type="ARBA" id="ARBA00022475"/>
    </source>
</evidence>
<dbReference type="InterPro" id="IPR003820">
    <property type="entry name" value="KdpC"/>
</dbReference>
<comment type="subunit">
    <text evidence="11">The system is composed of three essential subunits: KdpA, KdpB and KdpC.</text>
</comment>
<keyword evidence="6 11" id="KW-0067">ATP-binding</keyword>
<dbReference type="HAMAP" id="MF_00276">
    <property type="entry name" value="KdpC"/>
    <property type="match status" value="1"/>
</dbReference>
<evidence type="ECO:0000256" key="9">
    <source>
        <dbReference type="ARBA" id="ARBA00023065"/>
    </source>
</evidence>
<dbReference type="NCBIfam" id="NF010606">
    <property type="entry name" value="PRK14002.1"/>
    <property type="match status" value="1"/>
</dbReference>
<keyword evidence="10 11" id="KW-0472">Membrane</keyword>
<keyword evidence="5 11" id="KW-0547">Nucleotide-binding</keyword>
<evidence type="ECO:0000256" key="4">
    <source>
        <dbReference type="ARBA" id="ARBA00022692"/>
    </source>
</evidence>
<keyword evidence="1 11" id="KW-0813">Transport</keyword>
<dbReference type="PANTHER" id="PTHR30042">
    <property type="entry name" value="POTASSIUM-TRANSPORTING ATPASE C CHAIN"/>
    <property type="match status" value="1"/>
</dbReference>
<dbReference type="EMBL" id="JAHESD010000074">
    <property type="protein sequence ID" value="MBT1705946.1"/>
    <property type="molecule type" value="Genomic_DNA"/>
</dbReference>
<evidence type="ECO:0000313" key="13">
    <source>
        <dbReference type="Proteomes" id="UP000772618"/>
    </source>
</evidence>
<evidence type="ECO:0000256" key="10">
    <source>
        <dbReference type="ARBA" id="ARBA00023136"/>
    </source>
</evidence>
<keyword evidence="3 11" id="KW-0633">Potassium transport</keyword>
<proteinExistence type="inferred from homology"/>
<keyword evidence="9 11" id="KW-0406">Ion transport</keyword>
<sequence>MKKNLLISLKLTAVFIILLAILYPLTISFVGKLTPGGGNGETISVNGKVVGYKNIGQRFTADHYFWGRPSAVDYNAAGSAGSNKGPTNPDYLALVKTRIDTFVVHNPGVKREGIPADLVTASGSGLDPHISPGAARVQIARIAKVRNLSYTVVEALVERHVEKPLLGLFGPPRVHVLKLNIALDEITNQK</sequence>
<keyword evidence="13" id="KW-1185">Reference proteome</keyword>
<keyword evidence="8 11" id="KW-1133">Transmembrane helix</keyword>
<evidence type="ECO:0000256" key="6">
    <source>
        <dbReference type="ARBA" id="ARBA00022840"/>
    </source>
</evidence>
<dbReference type="NCBIfam" id="TIGR00681">
    <property type="entry name" value="kdpC"/>
    <property type="match status" value="1"/>
</dbReference>
<evidence type="ECO:0000256" key="5">
    <source>
        <dbReference type="ARBA" id="ARBA00022741"/>
    </source>
</evidence>
<keyword evidence="4 11" id="KW-0812">Transmembrane</keyword>
<dbReference type="PIRSF" id="PIRSF001296">
    <property type="entry name" value="K_ATPase_KdpC"/>
    <property type="match status" value="1"/>
</dbReference>
<dbReference type="PANTHER" id="PTHR30042:SF2">
    <property type="entry name" value="POTASSIUM-TRANSPORTING ATPASE KDPC SUBUNIT"/>
    <property type="match status" value="1"/>
</dbReference>
<dbReference type="Proteomes" id="UP000772618">
    <property type="component" value="Unassembled WGS sequence"/>
</dbReference>
<dbReference type="NCBIfam" id="NF001454">
    <property type="entry name" value="PRK00315.1"/>
    <property type="match status" value="1"/>
</dbReference>
<accession>A0ABS5W0Z1</accession>
<feature type="transmembrane region" description="Helical" evidence="11">
    <location>
        <begin position="7"/>
        <end position="25"/>
    </location>
</feature>
<name>A0ABS5W0Z1_9BACT</name>
<protein>
    <recommendedName>
        <fullName evidence="11">Potassium-transporting ATPase KdpC subunit</fullName>
    </recommendedName>
    <alternativeName>
        <fullName evidence="11">ATP phosphohydrolase [potassium-transporting] C chain</fullName>
    </alternativeName>
    <alternativeName>
        <fullName evidence="11">Potassium-binding and translocating subunit C</fullName>
    </alternativeName>
    <alternativeName>
        <fullName evidence="11">Potassium-translocating ATPase C chain</fullName>
    </alternativeName>
</protein>
<reference evidence="12 13" key="1">
    <citation type="submission" date="2021-05" db="EMBL/GenBank/DDBJ databases">
        <title>A Polyphasic approach of four new species of the genus Ohtaekwangia: Ohtaekwangia histidinii sp. nov., Ohtaekwangia cretensis sp. nov., Ohtaekwangia indiensis sp. nov., Ohtaekwangia reichenbachii sp. nov. from diverse environment.</title>
        <authorList>
            <person name="Octaviana S."/>
        </authorList>
    </citation>
    <scope>NUCLEOTIDE SEQUENCE [LARGE SCALE GENOMIC DNA]</scope>
    <source>
        <strain evidence="12 13">PWU20</strain>
    </source>
</reference>
<keyword evidence="2 11" id="KW-1003">Cell membrane</keyword>
<evidence type="ECO:0000256" key="3">
    <source>
        <dbReference type="ARBA" id="ARBA00022538"/>
    </source>
</evidence>
<evidence type="ECO:0000256" key="1">
    <source>
        <dbReference type="ARBA" id="ARBA00022448"/>
    </source>
</evidence>
<evidence type="ECO:0000256" key="11">
    <source>
        <dbReference type="HAMAP-Rule" id="MF_00276"/>
    </source>
</evidence>
<evidence type="ECO:0000313" key="12">
    <source>
        <dbReference type="EMBL" id="MBT1705946.1"/>
    </source>
</evidence>
<gene>
    <name evidence="11" type="primary">kdpC</name>
    <name evidence="12" type="ORF">KK060_21830</name>
</gene>
<evidence type="ECO:0000256" key="7">
    <source>
        <dbReference type="ARBA" id="ARBA00022958"/>
    </source>
</evidence>
<comment type="similarity">
    <text evidence="11">Belongs to the KdpC family.</text>
</comment>